<evidence type="ECO:0000256" key="4">
    <source>
        <dbReference type="RuleBase" id="RU003465"/>
    </source>
</evidence>
<dbReference type="SMART" id="SM00332">
    <property type="entry name" value="PP2Cc"/>
    <property type="match status" value="1"/>
</dbReference>
<dbReference type="SUPFAM" id="SSF81606">
    <property type="entry name" value="PP2C-like"/>
    <property type="match status" value="1"/>
</dbReference>
<evidence type="ECO:0000256" key="3">
    <source>
        <dbReference type="ARBA" id="ARBA00022912"/>
    </source>
</evidence>
<dbReference type="InterPro" id="IPR015655">
    <property type="entry name" value="PP2C"/>
</dbReference>
<proteinExistence type="inferred from homology"/>
<evidence type="ECO:0000256" key="1">
    <source>
        <dbReference type="ARBA" id="ARBA00022723"/>
    </source>
</evidence>
<dbReference type="Pfam" id="PF00481">
    <property type="entry name" value="PP2C"/>
    <property type="match status" value="1"/>
</dbReference>
<protein>
    <recommendedName>
        <fullName evidence="5">PPM-type phosphatase domain-containing protein</fullName>
    </recommendedName>
</protein>
<evidence type="ECO:0000256" key="2">
    <source>
        <dbReference type="ARBA" id="ARBA00022801"/>
    </source>
</evidence>
<dbReference type="Gene3D" id="3.60.40.10">
    <property type="entry name" value="PPM-type phosphatase domain"/>
    <property type="match status" value="1"/>
</dbReference>
<organism evidence="6 7">
    <name type="scientific">Rhizopus delemar</name>
    <dbReference type="NCBI Taxonomy" id="936053"/>
    <lineage>
        <taxon>Eukaryota</taxon>
        <taxon>Fungi</taxon>
        <taxon>Fungi incertae sedis</taxon>
        <taxon>Mucoromycota</taxon>
        <taxon>Mucoromycotina</taxon>
        <taxon>Mucoromycetes</taxon>
        <taxon>Mucorales</taxon>
        <taxon>Mucorineae</taxon>
        <taxon>Rhizopodaceae</taxon>
        <taxon>Rhizopus</taxon>
    </lineage>
</organism>
<comment type="similarity">
    <text evidence="4">Belongs to the PP2C family.</text>
</comment>
<dbReference type="EMBL" id="JAANIU010000740">
    <property type="protein sequence ID" value="KAG1570422.1"/>
    <property type="molecule type" value="Genomic_DNA"/>
</dbReference>
<sequence length="716" mass="81152">MRLPNQIIHRSISTTQQLLYKDYYLTKGLGDSLLRINLNRPSKLIGICTSRGTRSSNEDYYSAVTIELQNSKQVLEMNKDANRAYFGIFDGHGGTVVSEWLANRLHERIESVKLDDFANVLSFLRSYRGYFRRFPIPAVFKDLVDSEGRPREGVDTTDLTIEQRLTLAFLESDTRCLKRLRGGFDDSHEDNEGSTGSVAIIEPRDKKAFWESDDYDIVIGHVGDTRILLCDANTGEVVPLTTGDHHPGNPVEIDRLRKYAGFVTTDSWGDERIMGLLATSRAFGDAKLKKYGVSAEPDIVRYKVRKHNPAAFMVLITDGITSVLSDQEVIDIVKQNNEPNRSAQKVVDTADHLHSEDNITAMVVRLKDWGKRMHDYTNELRSYRLENATMNDPFFSGQSLEDELLGKGYLNEVPLGSSLAAELQSATNDETAVSATIATESKLASMAVDRRPLTNDLTSPLMSPLQWSASTGLRSRRSSFSSSWSSINDPEDDDPFDVLKKQLEDLNTAVWETKTVHKRLSKTLSLDETLQGHMTFAPPFEYVIQSVINLIDRKSRDRERQTSYLRSLDGALRKETSWMSSETIKELEGVLAGVKATLNDPTYSYENPLPSLRTLTMETSTATDSLEELKELMYVNKRQVQELNSRLRSIAKTVHEVRKDMRKINKFIEEKDDEDPVILERGEASQRVKDILWGLDDLDSESSKKLEKMKSFWENN</sequence>
<gene>
    <name evidence="6" type="ORF">G6F50_005504</name>
</gene>
<dbReference type="InterPro" id="IPR036457">
    <property type="entry name" value="PPM-type-like_dom_sf"/>
</dbReference>
<dbReference type="InterPro" id="IPR001932">
    <property type="entry name" value="PPM-type_phosphatase-like_dom"/>
</dbReference>
<evidence type="ECO:0000259" key="5">
    <source>
        <dbReference type="PROSITE" id="PS51746"/>
    </source>
</evidence>
<dbReference type="InterPro" id="IPR000222">
    <property type="entry name" value="PP2C_BS"/>
</dbReference>
<keyword evidence="3 4" id="KW-0904">Protein phosphatase</keyword>
<keyword evidence="1" id="KW-0479">Metal-binding</keyword>
<evidence type="ECO:0000313" key="7">
    <source>
        <dbReference type="Proteomes" id="UP000740926"/>
    </source>
</evidence>
<accession>A0A9P6Z4P4</accession>
<keyword evidence="2 4" id="KW-0378">Hydrolase</keyword>
<reference evidence="6 7" key="1">
    <citation type="journal article" date="2020" name="Microb. Genom.">
        <title>Genetic diversity of clinical and environmental Mucorales isolates obtained from an investigation of mucormycosis cases among solid organ transplant recipients.</title>
        <authorList>
            <person name="Nguyen M.H."/>
            <person name="Kaul D."/>
            <person name="Muto C."/>
            <person name="Cheng S.J."/>
            <person name="Richter R.A."/>
            <person name="Bruno V.M."/>
            <person name="Liu G."/>
            <person name="Beyhan S."/>
            <person name="Sundermann A.J."/>
            <person name="Mounaud S."/>
            <person name="Pasculle A.W."/>
            <person name="Nierman W.C."/>
            <person name="Driscoll E."/>
            <person name="Cumbie R."/>
            <person name="Clancy C.J."/>
            <person name="Dupont C.L."/>
        </authorList>
    </citation>
    <scope>NUCLEOTIDE SEQUENCE [LARGE SCALE GENOMIC DNA]</scope>
    <source>
        <strain evidence="6 7">GL24</strain>
    </source>
</reference>
<name>A0A9P6Z4P4_9FUNG</name>
<dbReference type="PROSITE" id="PS51746">
    <property type="entry name" value="PPM_2"/>
    <property type="match status" value="1"/>
</dbReference>
<feature type="domain" description="PPM-type phosphatase" evidence="5">
    <location>
        <begin position="44"/>
        <end position="366"/>
    </location>
</feature>
<dbReference type="Proteomes" id="UP000740926">
    <property type="component" value="Unassembled WGS sequence"/>
</dbReference>
<evidence type="ECO:0000313" key="6">
    <source>
        <dbReference type="EMBL" id="KAG1570422.1"/>
    </source>
</evidence>
<dbReference type="PROSITE" id="PS01032">
    <property type="entry name" value="PPM_1"/>
    <property type="match status" value="1"/>
</dbReference>
<dbReference type="PANTHER" id="PTHR47992">
    <property type="entry name" value="PROTEIN PHOSPHATASE"/>
    <property type="match status" value="1"/>
</dbReference>
<dbReference type="GO" id="GO:0046872">
    <property type="term" value="F:metal ion binding"/>
    <property type="evidence" value="ECO:0007669"/>
    <property type="project" value="UniProtKB-KW"/>
</dbReference>
<comment type="caution">
    <text evidence="6">The sequence shown here is derived from an EMBL/GenBank/DDBJ whole genome shotgun (WGS) entry which is preliminary data.</text>
</comment>
<dbReference type="AlphaFoldDB" id="A0A9P6Z4P4"/>
<dbReference type="GO" id="GO:0004722">
    <property type="term" value="F:protein serine/threonine phosphatase activity"/>
    <property type="evidence" value="ECO:0007669"/>
    <property type="project" value="InterPro"/>
</dbReference>
<dbReference type="CDD" id="cd00143">
    <property type="entry name" value="PP2Cc"/>
    <property type="match status" value="1"/>
</dbReference>
<keyword evidence="7" id="KW-1185">Reference proteome</keyword>